<accession>A0A2T9ZKJ0</accession>
<keyword evidence="2" id="KW-1185">Reference proteome</keyword>
<dbReference type="OrthoDB" id="5598614at2759"/>
<protein>
    <submittedName>
        <fullName evidence="1">Uncharacterized protein</fullName>
    </submittedName>
</protein>
<dbReference type="Proteomes" id="UP000245609">
    <property type="component" value="Unassembled WGS sequence"/>
</dbReference>
<reference evidence="1 2" key="1">
    <citation type="journal article" date="2018" name="MBio">
        <title>Comparative Genomics Reveals the Core Gene Toolbox for the Fungus-Insect Symbiosis.</title>
        <authorList>
            <person name="Wang Y."/>
            <person name="Stata M."/>
            <person name="Wang W."/>
            <person name="Stajich J.E."/>
            <person name="White M.M."/>
            <person name="Moncalvo J.M."/>
        </authorList>
    </citation>
    <scope>NUCLEOTIDE SEQUENCE [LARGE SCALE GENOMIC DNA]</scope>
    <source>
        <strain evidence="1 2">SC-DP-2</strain>
    </source>
</reference>
<dbReference type="EMBL" id="MBFS01000038">
    <property type="protein sequence ID" value="PVV05109.1"/>
    <property type="molecule type" value="Genomic_DNA"/>
</dbReference>
<name>A0A2T9ZKJ0_9FUNG</name>
<evidence type="ECO:0000313" key="2">
    <source>
        <dbReference type="Proteomes" id="UP000245609"/>
    </source>
</evidence>
<gene>
    <name evidence="1" type="ORF">BB560_000372</name>
</gene>
<organism evidence="1 2">
    <name type="scientific">Smittium megazygosporum</name>
    <dbReference type="NCBI Taxonomy" id="133381"/>
    <lineage>
        <taxon>Eukaryota</taxon>
        <taxon>Fungi</taxon>
        <taxon>Fungi incertae sedis</taxon>
        <taxon>Zoopagomycota</taxon>
        <taxon>Kickxellomycotina</taxon>
        <taxon>Harpellomycetes</taxon>
        <taxon>Harpellales</taxon>
        <taxon>Legeriomycetaceae</taxon>
        <taxon>Smittium</taxon>
    </lineage>
</organism>
<dbReference type="AlphaFoldDB" id="A0A2T9ZKJ0"/>
<comment type="caution">
    <text evidence="1">The sequence shown here is derived from an EMBL/GenBank/DDBJ whole genome shotgun (WGS) entry which is preliminary data.</text>
</comment>
<sequence length="549" mass="63537">MRSFHFPANFLFRFLSPNFTRLYSHTKPQTKITILSSSTVSLSPVSEAISSSVLQTPFDSVSNSQTKPYFHDFPLSSASFSCPNGCRAANYFGGHEHFNPPLDKNKPVIAEYFLNVQDSTAFSKNSVFLVSFTKKEAKAADSLLPGFKASIFPLTRSVSFVGKSFLKVKPFHKIRKHIEFVKPENFGEAPTLEQLYRYLDSQKPGSSTAEPMHVRISSAEVSRMYNNLSLDYAKILFNYWLSFLGTVKGNKLYVVTDVLLKDYGRSGFIRYLGEDRFHLLFYAIYHRIDTFPAHMIFKKQKLLEWLVHSAYKKGYKLFYIEKLILIRSFLEIKDLDRAVLVFNSISDPGHVDKLFVEASWLRENMNEEYLKKRVSFDRISNIALWTGISSSLISACFREMEFFESIQLVYTFKNRYIQLLPFIEEYVCRYGAHTKESRPDFHIVLFSRLNIRSHALNSILLRCISFSKFEIAAILYMELTRNLNVKPDYVSFRYFVMGSRYRSHLGSESVNSLVLSKQFVNYMKKYVPAEYINQKLDALSPLLLQGMSL</sequence>
<evidence type="ECO:0000313" key="1">
    <source>
        <dbReference type="EMBL" id="PVV05109.1"/>
    </source>
</evidence>
<proteinExistence type="predicted"/>